<dbReference type="FunCoup" id="D2A4G2">
    <property type="interactions" value="43"/>
</dbReference>
<dbReference type="InterPro" id="IPR035979">
    <property type="entry name" value="RBD_domain_sf"/>
</dbReference>
<dbReference type="GO" id="GO:1990904">
    <property type="term" value="C:ribonucleoprotein complex"/>
    <property type="evidence" value="ECO:0007669"/>
    <property type="project" value="InterPro"/>
</dbReference>
<accession>D2A4G2</accession>
<evidence type="ECO:0000256" key="2">
    <source>
        <dbReference type="ARBA" id="ARBA00022884"/>
    </source>
</evidence>
<evidence type="ECO:0000313" key="6">
    <source>
        <dbReference type="Proteomes" id="UP000007266"/>
    </source>
</evidence>
<keyword evidence="1" id="KW-0677">Repeat</keyword>
<dbReference type="GO" id="GO:0009967">
    <property type="term" value="P:positive regulation of signal transduction"/>
    <property type="evidence" value="ECO:0007669"/>
    <property type="project" value="UniProtKB-ARBA"/>
</dbReference>
<dbReference type="AlphaFoldDB" id="D2A4G2"/>
<dbReference type="Proteomes" id="UP000007266">
    <property type="component" value="Linkage group 6"/>
</dbReference>
<evidence type="ECO:0000256" key="3">
    <source>
        <dbReference type="PROSITE-ProRule" id="PRU00176"/>
    </source>
</evidence>
<dbReference type="eggNOG" id="KOG0118">
    <property type="taxonomic scope" value="Eukaryota"/>
</dbReference>
<dbReference type="InterPro" id="IPR000504">
    <property type="entry name" value="RRM_dom"/>
</dbReference>
<feature type="domain" description="RRM" evidence="4">
    <location>
        <begin position="113"/>
        <end position="193"/>
    </location>
</feature>
<dbReference type="PRINTS" id="PR00961">
    <property type="entry name" value="HUDSXLRNA"/>
</dbReference>
<reference evidence="5 6" key="1">
    <citation type="journal article" date="2008" name="Nature">
        <title>The genome of the model beetle and pest Tribolium castaneum.</title>
        <authorList>
            <consortium name="Tribolium Genome Sequencing Consortium"/>
            <person name="Richards S."/>
            <person name="Gibbs R.A."/>
            <person name="Weinstock G.M."/>
            <person name="Brown S.J."/>
            <person name="Denell R."/>
            <person name="Beeman R.W."/>
            <person name="Gibbs R."/>
            <person name="Beeman R.W."/>
            <person name="Brown S.J."/>
            <person name="Bucher G."/>
            <person name="Friedrich M."/>
            <person name="Grimmelikhuijzen C.J."/>
            <person name="Klingler M."/>
            <person name="Lorenzen M."/>
            <person name="Richards S."/>
            <person name="Roth S."/>
            <person name="Schroder R."/>
            <person name="Tautz D."/>
            <person name="Zdobnov E.M."/>
            <person name="Muzny D."/>
            <person name="Gibbs R.A."/>
            <person name="Weinstock G.M."/>
            <person name="Attaway T."/>
            <person name="Bell S."/>
            <person name="Buhay C.J."/>
            <person name="Chandrabose M.N."/>
            <person name="Chavez D."/>
            <person name="Clerk-Blankenburg K.P."/>
            <person name="Cree A."/>
            <person name="Dao M."/>
            <person name="Davis C."/>
            <person name="Chacko J."/>
            <person name="Dinh H."/>
            <person name="Dugan-Rocha S."/>
            <person name="Fowler G."/>
            <person name="Garner T.T."/>
            <person name="Garnes J."/>
            <person name="Gnirke A."/>
            <person name="Hawes A."/>
            <person name="Hernandez J."/>
            <person name="Hines S."/>
            <person name="Holder M."/>
            <person name="Hume J."/>
            <person name="Jhangiani S.N."/>
            <person name="Joshi V."/>
            <person name="Khan Z.M."/>
            <person name="Jackson L."/>
            <person name="Kovar C."/>
            <person name="Kowis A."/>
            <person name="Lee S."/>
            <person name="Lewis L.R."/>
            <person name="Margolis J."/>
            <person name="Morgan M."/>
            <person name="Nazareth L.V."/>
            <person name="Nguyen N."/>
            <person name="Okwuonu G."/>
            <person name="Parker D."/>
            <person name="Richards S."/>
            <person name="Ruiz S.J."/>
            <person name="Santibanez J."/>
            <person name="Savard J."/>
            <person name="Scherer S.E."/>
            <person name="Schneider B."/>
            <person name="Sodergren E."/>
            <person name="Tautz D."/>
            <person name="Vattahil S."/>
            <person name="Villasana D."/>
            <person name="White C.S."/>
            <person name="Wright R."/>
            <person name="Park Y."/>
            <person name="Beeman R.W."/>
            <person name="Lord J."/>
            <person name="Oppert B."/>
            <person name="Lorenzen M."/>
            <person name="Brown S."/>
            <person name="Wang L."/>
            <person name="Savard J."/>
            <person name="Tautz D."/>
            <person name="Richards S."/>
            <person name="Weinstock G."/>
            <person name="Gibbs R.A."/>
            <person name="Liu Y."/>
            <person name="Worley K."/>
            <person name="Weinstock G."/>
            <person name="Elsik C.G."/>
            <person name="Reese J.T."/>
            <person name="Elhaik E."/>
            <person name="Landan G."/>
            <person name="Graur D."/>
            <person name="Arensburger P."/>
            <person name="Atkinson P."/>
            <person name="Beeman R.W."/>
            <person name="Beidler J."/>
            <person name="Brown S.J."/>
            <person name="Demuth J.P."/>
            <person name="Drury D.W."/>
            <person name="Du Y.Z."/>
            <person name="Fujiwara H."/>
            <person name="Lorenzen M."/>
            <person name="Maselli V."/>
            <person name="Osanai M."/>
            <person name="Park Y."/>
            <person name="Robertson H.M."/>
            <person name="Tu Z."/>
            <person name="Wang J.J."/>
            <person name="Wang S."/>
            <person name="Richards S."/>
            <person name="Song H."/>
            <person name="Zhang L."/>
            <person name="Sodergren E."/>
            <person name="Werner D."/>
            <person name="Stanke M."/>
            <person name="Morgenstern B."/>
            <person name="Solovyev V."/>
            <person name="Kosarev P."/>
            <person name="Brown G."/>
            <person name="Chen H.C."/>
            <person name="Ermolaeva O."/>
            <person name="Hlavina W."/>
            <person name="Kapustin Y."/>
            <person name="Kiryutin B."/>
            <person name="Kitts P."/>
            <person name="Maglott D."/>
            <person name="Pruitt K."/>
            <person name="Sapojnikov V."/>
            <person name="Souvorov A."/>
            <person name="Mackey A.J."/>
            <person name="Waterhouse R.M."/>
            <person name="Wyder S."/>
            <person name="Zdobnov E.M."/>
            <person name="Zdobnov E.M."/>
            <person name="Wyder S."/>
            <person name="Kriventseva E.V."/>
            <person name="Kadowaki T."/>
            <person name="Bork P."/>
            <person name="Aranda M."/>
            <person name="Bao R."/>
            <person name="Beermann A."/>
            <person name="Berns N."/>
            <person name="Bolognesi R."/>
            <person name="Bonneton F."/>
            <person name="Bopp D."/>
            <person name="Brown S.J."/>
            <person name="Bucher G."/>
            <person name="Butts T."/>
            <person name="Chaumot A."/>
            <person name="Denell R.E."/>
            <person name="Ferrier D.E."/>
            <person name="Friedrich M."/>
            <person name="Gordon C.M."/>
            <person name="Jindra M."/>
            <person name="Klingler M."/>
            <person name="Lan Q."/>
            <person name="Lattorff H.M."/>
            <person name="Laudet V."/>
            <person name="von Levetsow C."/>
            <person name="Liu Z."/>
            <person name="Lutz R."/>
            <person name="Lynch J.A."/>
            <person name="da Fonseca R.N."/>
            <person name="Posnien N."/>
            <person name="Reuter R."/>
            <person name="Roth S."/>
            <person name="Savard J."/>
            <person name="Schinko J.B."/>
            <person name="Schmitt C."/>
            <person name="Schoppmeier M."/>
            <person name="Schroder R."/>
            <person name="Shippy T.D."/>
            <person name="Simonnet F."/>
            <person name="Marques-Souza H."/>
            <person name="Tautz D."/>
            <person name="Tomoyasu Y."/>
            <person name="Trauner J."/>
            <person name="Van der Zee M."/>
            <person name="Vervoort M."/>
            <person name="Wittkopp N."/>
            <person name="Wimmer E.A."/>
            <person name="Yang X."/>
            <person name="Jones A.K."/>
            <person name="Sattelle D.B."/>
            <person name="Ebert P.R."/>
            <person name="Nelson D."/>
            <person name="Scott J.G."/>
            <person name="Beeman R.W."/>
            <person name="Muthukrishnan S."/>
            <person name="Kramer K.J."/>
            <person name="Arakane Y."/>
            <person name="Beeman R.W."/>
            <person name="Zhu Q."/>
            <person name="Hogenkamp D."/>
            <person name="Dixit R."/>
            <person name="Oppert B."/>
            <person name="Jiang H."/>
            <person name="Zou Z."/>
            <person name="Marshall J."/>
            <person name="Elpidina E."/>
            <person name="Vinokurov K."/>
            <person name="Oppert C."/>
            <person name="Zou Z."/>
            <person name="Evans J."/>
            <person name="Lu Z."/>
            <person name="Zhao P."/>
            <person name="Sumathipala N."/>
            <person name="Altincicek B."/>
            <person name="Vilcinskas A."/>
            <person name="Williams M."/>
            <person name="Hultmark D."/>
            <person name="Hetru C."/>
            <person name="Jiang H."/>
            <person name="Grimmelikhuijzen C.J."/>
            <person name="Hauser F."/>
            <person name="Cazzamali G."/>
            <person name="Williamson M."/>
            <person name="Park Y."/>
            <person name="Li B."/>
            <person name="Tanaka Y."/>
            <person name="Predel R."/>
            <person name="Neupert S."/>
            <person name="Schachtner J."/>
            <person name="Verleyen P."/>
            <person name="Raible F."/>
            <person name="Bork P."/>
            <person name="Friedrich M."/>
            <person name="Walden K.K."/>
            <person name="Robertson H.M."/>
            <person name="Angeli S."/>
            <person name="Foret S."/>
            <person name="Bucher G."/>
            <person name="Schuetz S."/>
            <person name="Maleszka R."/>
            <person name="Wimmer E.A."/>
            <person name="Beeman R.W."/>
            <person name="Lorenzen M."/>
            <person name="Tomoyasu Y."/>
            <person name="Miller S.C."/>
            <person name="Grossmann D."/>
            <person name="Bucher G."/>
        </authorList>
    </citation>
    <scope>NUCLEOTIDE SEQUENCE [LARGE SCALE GENOMIC DNA]</scope>
    <source>
        <strain evidence="5 6">Georgia GA2</strain>
    </source>
</reference>
<dbReference type="SMART" id="SM00360">
    <property type="entry name" value="RRM"/>
    <property type="match status" value="2"/>
</dbReference>
<gene>
    <name evidence="5" type="primary">AUGUSTUS-3.0.2_30646</name>
    <name evidence="5" type="ORF">TcasGA2_TC030646</name>
</gene>
<proteinExistence type="predicted"/>
<dbReference type="EMBL" id="KQ971344">
    <property type="protein sequence ID" value="EFA05802.2"/>
    <property type="molecule type" value="Genomic_DNA"/>
</dbReference>
<dbReference type="GO" id="GO:0003729">
    <property type="term" value="F:mRNA binding"/>
    <property type="evidence" value="ECO:0007669"/>
    <property type="project" value="UniProtKB-ARBA"/>
</dbReference>
<protein>
    <submittedName>
        <fullName evidence="5">Protein sex-lethal-like Protein</fullName>
    </submittedName>
</protein>
<dbReference type="OrthoDB" id="266020at2759"/>
<dbReference type="HOGENOM" id="CLU_026186_1_0_1"/>
<dbReference type="InterPro" id="IPR012677">
    <property type="entry name" value="Nucleotide-bd_a/b_plait_sf"/>
</dbReference>
<keyword evidence="2 3" id="KW-0694">RNA-binding</keyword>
<dbReference type="PROSITE" id="PS50102">
    <property type="entry name" value="RRM"/>
    <property type="match status" value="2"/>
</dbReference>
<evidence type="ECO:0000256" key="1">
    <source>
        <dbReference type="ARBA" id="ARBA00022737"/>
    </source>
</evidence>
<feature type="domain" description="RRM" evidence="4">
    <location>
        <begin position="27"/>
        <end position="105"/>
    </location>
</feature>
<dbReference type="OMA" id="SCCYGFV"/>
<dbReference type="SUPFAM" id="SSF54928">
    <property type="entry name" value="RNA-binding domain, RBD"/>
    <property type="match status" value="1"/>
</dbReference>
<dbReference type="GO" id="GO:0010629">
    <property type="term" value="P:negative regulation of gene expression"/>
    <property type="evidence" value="ECO:0007669"/>
    <property type="project" value="UniProtKB-ARBA"/>
</dbReference>
<name>D2A4G2_TRICA</name>
<dbReference type="FunFam" id="3.30.70.330:FF:000383">
    <property type="entry name" value="Sex lethal, isoform D"/>
    <property type="match status" value="1"/>
</dbReference>
<dbReference type="Gene3D" id="3.30.70.330">
    <property type="match status" value="2"/>
</dbReference>
<dbReference type="Pfam" id="PF00076">
    <property type="entry name" value="RRM_1"/>
    <property type="match status" value="2"/>
</dbReference>
<evidence type="ECO:0000259" key="4">
    <source>
        <dbReference type="PROSITE" id="PS50102"/>
    </source>
</evidence>
<keyword evidence="6" id="KW-1185">Reference proteome</keyword>
<dbReference type="PANTHER" id="PTHR48027">
    <property type="entry name" value="HETEROGENEOUS NUCLEAR RIBONUCLEOPROTEIN 87F-RELATED"/>
    <property type="match status" value="1"/>
</dbReference>
<sequence length="267" mass="30213">MQQENAANGPQNDLNVGAGDQVECDKSKLIVNYIPQFATEEDLALIFTPIGRVESIKIMRDYNTGYSFGFGFVKYFNEEDAAKAIQVINGMNYKNKRLKVSYSRPPGADMKASNLYITNLPKDVTEDDVHRLFSNYGEIIQKSVLKDKITGMPRGVAFVRFSRGEEAKAAIADLDGKLLENAMLPLSVRVAEDHGRQKAQYLENWSFSMHNRGFVPPFRGGTMNPFRKMPPQPPDNLQNRNRFQNYNSNNVRNMGAGDNYLQNSFFC</sequence>
<dbReference type="GO" id="GO:0005737">
    <property type="term" value="C:cytoplasm"/>
    <property type="evidence" value="ECO:0007669"/>
    <property type="project" value="UniProtKB-ARBA"/>
</dbReference>
<dbReference type="InterPro" id="IPR052462">
    <property type="entry name" value="SLIRP/GR-RBP-like"/>
</dbReference>
<dbReference type="STRING" id="7070.D2A4G2"/>
<dbReference type="InParanoid" id="D2A4G2"/>
<dbReference type="InterPro" id="IPR002343">
    <property type="entry name" value="Hud_Sxl_RNA"/>
</dbReference>
<organism evidence="5 6">
    <name type="scientific">Tribolium castaneum</name>
    <name type="common">Red flour beetle</name>
    <dbReference type="NCBI Taxonomy" id="7070"/>
    <lineage>
        <taxon>Eukaryota</taxon>
        <taxon>Metazoa</taxon>
        <taxon>Ecdysozoa</taxon>
        <taxon>Arthropoda</taxon>
        <taxon>Hexapoda</taxon>
        <taxon>Insecta</taxon>
        <taxon>Pterygota</taxon>
        <taxon>Neoptera</taxon>
        <taxon>Endopterygota</taxon>
        <taxon>Coleoptera</taxon>
        <taxon>Polyphaga</taxon>
        <taxon>Cucujiformia</taxon>
        <taxon>Tenebrionidae</taxon>
        <taxon>Tenebrionidae incertae sedis</taxon>
        <taxon>Tribolium</taxon>
    </lineage>
</organism>
<reference evidence="5 6" key="2">
    <citation type="journal article" date="2010" name="Nucleic Acids Res.">
        <title>BeetleBase in 2010: revisions to provide comprehensive genomic information for Tribolium castaneum.</title>
        <authorList>
            <person name="Kim H.S."/>
            <person name="Murphy T."/>
            <person name="Xia J."/>
            <person name="Caragea D."/>
            <person name="Park Y."/>
            <person name="Beeman R.W."/>
            <person name="Lorenzen M.D."/>
            <person name="Butcher S."/>
            <person name="Manak J.R."/>
            <person name="Brown S.J."/>
        </authorList>
    </citation>
    <scope>GENOME REANNOTATION</scope>
    <source>
        <strain evidence="5 6">Georgia GA2</strain>
    </source>
</reference>
<evidence type="ECO:0000313" key="5">
    <source>
        <dbReference type="EMBL" id="EFA05802.2"/>
    </source>
</evidence>